<evidence type="ECO:0008006" key="3">
    <source>
        <dbReference type="Google" id="ProtNLM"/>
    </source>
</evidence>
<evidence type="ECO:0000313" key="1">
    <source>
        <dbReference type="EMBL" id="AKV03435.1"/>
    </source>
</evidence>
<protein>
    <recommendedName>
        <fullName evidence="3">Tetratricopeptide repeat protein</fullName>
    </recommendedName>
</protein>
<sequence length="475" mass="50179">MHDAPNGAIERSPTVVGWTGMLFRPRRFAIVKVASLALTALALVSSARTANAQMSESERKSAARAAYQEGVTLQDQGKAAEALTRFEAAQKLFDAPTHLLRIAECQALVGKLVEASETYETLIRKNLGPNPPDAFVQAQQQGQGELTPLRQRIPTLRVTVRPDPSQMQNLQVTANGTQMPNEVLGITRPVNPGVYRFNAAANGWQANAPQDVNVVEREQKNVEIVMVQRAGMAATPGTVTLPPPPPPYAGDPNSAERLNQPFVQREVPSSLGFLFGVRAGAFVPGGGVDPNLSFENVASAGGGGAIDAYFRVARMLLLGGSVEYAGLKSPSKLDTLGAGVTADGSVHTTYAGLSIGLVPNIDRVSFIGDLGFGFRSLKQTLTESTGAEQTHSYSGTEFALGAGLSIPAGPIRLVPKASINYGEFDKAENCVSGNCNSTSISSTTGHTFFFVGLGVYYSLDIGKKPAPKVAALQPQ</sequence>
<gene>
    <name evidence="1" type="ORF">AKJ09_10098</name>
</gene>
<keyword evidence="2" id="KW-1185">Reference proteome</keyword>
<dbReference type="KEGG" id="llu:AKJ09_10098"/>
<dbReference type="InterPro" id="IPR011990">
    <property type="entry name" value="TPR-like_helical_dom_sf"/>
</dbReference>
<dbReference type="SUPFAM" id="SSF48452">
    <property type="entry name" value="TPR-like"/>
    <property type="match status" value="1"/>
</dbReference>
<organism evidence="1 2">
    <name type="scientific">Labilithrix luteola</name>
    <dbReference type="NCBI Taxonomy" id="1391654"/>
    <lineage>
        <taxon>Bacteria</taxon>
        <taxon>Pseudomonadati</taxon>
        <taxon>Myxococcota</taxon>
        <taxon>Polyangia</taxon>
        <taxon>Polyangiales</taxon>
        <taxon>Labilitrichaceae</taxon>
        <taxon>Labilithrix</taxon>
    </lineage>
</organism>
<proteinExistence type="predicted"/>
<dbReference type="AlphaFoldDB" id="A0A0K1QDC4"/>
<reference evidence="1 2" key="1">
    <citation type="submission" date="2015-08" db="EMBL/GenBank/DDBJ databases">
        <authorList>
            <person name="Babu N.S."/>
            <person name="Beckwith C.J."/>
            <person name="Beseler K.G."/>
            <person name="Brison A."/>
            <person name="Carone J.V."/>
            <person name="Caskin T.P."/>
            <person name="Diamond M."/>
            <person name="Durham M.E."/>
            <person name="Foxe J.M."/>
            <person name="Go M."/>
            <person name="Henderson B.A."/>
            <person name="Jones I.B."/>
            <person name="McGettigan J.A."/>
            <person name="Micheletti S.J."/>
            <person name="Nasrallah M.E."/>
            <person name="Ortiz D."/>
            <person name="Piller C.R."/>
            <person name="Privatt S.R."/>
            <person name="Schneider S.L."/>
            <person name="Sharp S."/>
            <person name="Smith T.C."/>
            <person name="Stanton J.D."/>
            <person name="Ullery H.E."/>
            <person name="Wilson R.J."/>
            <person name="Serrano M.G."/>
            <person name="Buck G."/>
            <person name="Lee V."/>
            <person name="Wang Y."/>
            <person name="Carvalho R."/>
            <person name="Voegtly L."/>
            <person name="Shi R."/>
            <person name="Duckworth R."/>
            <person name="Johnson A."/>
            <person name="Loviza R."/>
            <person name="Walstead R."/>
            <person name="Shah Z."/>
            <person name="Kiflezghi M."/>
            <person name="Wade K."/>
            <person name="Ball S.L."/>
            <person name="Bradley K.W."/>
            <person name="Asai D.J."/>
            <person name="Bowman C.A."/>
            <person name="Russell D.A."/>
            <person name="Pope W.H."/>
            <person name="Jacobs-Sera D."/>
            <person name="Hendrix R.W."/>
            <person name="Hatfull G.F."/>
        </authorList>
    </citation>
    <scope>NUCLEOTIDE SEQUENCE [LARGE SCALE GENOMIC DNA]</scope>
    <source>
        <strain evidence="1 2">DSM 27648</strain>
    </source>
</reference>
<accession>A0A0K1QDC4</accession>
<dbReference type="Proteomes" id="UP000064967">
    <property type="component" value="Chromosome"/>
</dbReference>
<dbReference type="EMBL" id="CP012333">
    <property type="protein sequence ID" value="AKV03435.1"/>
    <property type="molecule type" value="Genomic_DNA"/>
</dbReference>
<dbReference type="STRING" id="1391654.AKJ09_10098"/>
<dbReference type="Gene3D" id="1.25.40.10">
    <property type="entry name" value="Tetratricopeptide repeat domain"/>
    <property type="match status" value="1"/>
</dbReference>
<evidence type="ECO:0000313" key="2">
    <source>
        <dbReference type="Proteomes" id="UP000064967"/>
    </source>
</evidence>
<name>A0A0K1QDC4_9BACT</name>